<sequence length="262" mass="29870">MNILWLKDGKLGHEKQVQALLDEICKIEESNIHERKIENISFLSSLNPFKSKIRKDCSILASHSIDMIVGAGHNTYSQILSYKKNLSPIPKAIAILAPSFRKKDFDFICAPQHDYEKLEKLKNVIFFEGSLSKVSTHPIDESIGLIGLGGKNNHYVFNEDSLLNQIQYIVSLFPNKKWFIFNSRRTPESINFKITKLTKKNSNINFLNFSTITTPSYNEILKLASIKIVSPDSMNMVYESLSTLGKSYLFDMKSKSLNNKIV</sequence>
<evidence type="ECO:0000313" key="1">
    <source>
        <dbReference type="EMBL" id="RZO19737.1"/>
    </source>
</evidence>
<accession>A0A520MES6</accession>
<evidence type="ECO:0000313" key="2">
    <source>
        <dbReference type="Proteomes" id="UP000315782"/>
    </source>
</evidence>
<dbReference type="EMBL" id="SHBI01000030">
    <property type="protein sequence ID" value="RZO19737.1"/>
    <property type="molecule type" value="Genomic_DNA"/>
</dbReference>
<gene>
    <name evidence="1" type="ORF">EVA96_03535</name>
</gene>
<dbReference type="Pfam" id="PF06258">
    <property type="entry name" value="Mito_fiss_Elm1"/>
    <property type="match status" value="1"/>
</dbReference>
<evidence type="ECO:0008006" key="3">
    <source>
        <dbReference type="Google" id="ProtNLM"/>
    </source>
</evidence>
<dbReference type="AlphaFoldDB" id="A0A520MES6"/>
<feature type="non-terminal residue" evidence="1">
    <location>
        <position position="262"/>
    </location>
</feature>
<dbReference type="Proteomes" id="UP000315782">
    <property type="component" value="Unassembled WGS sequence"/>
</dbReference>
<organism evidence="1 2">
    <name type="scientific">SAR86 cluster bacterium</name>
    <dbReference type="NCBI Taxonomy" id="2030880"/>
    <lineage>
        <taxon>Bacteria</taxon>
        <taxon>Pseudomonadati</taxon>
        <taxon>Pseudomonadota</taxon>
        <taxon>Gammaproteobacteria</taxon>
        <taxon>SAR86 cluster</taxon>
    </lineage>
</organism>
<name>A0A520MES6_9GAMM</name>
<dbReference type="InterPro" id="IPR009367">
    <property type="entry name" value="Elm1-like"/>
</dbReference>
<proteinExistence type="predicted"/>
<comment type="caution">
    <text evidence="1">The sequence shown here is derived from an EMBL/GenBank/DDBJ whole genome shotgun (WGS) entry which is preliminary data.</text>
</comment>
<reference evidence="1 2" key="1">
    <citation type="submission" date="2019-02" db="EMBL/GenBank/DDBJ databases">
        <title>Prokaryotic population dynamics and viral predation in marine succession experiment using metagenomics: the confinement effect.</title>
        <authorList>
            <person name="Haro-Moreno J.M."/>
            <person name="Rodriguez-Valera F."/>
            <person name="Lopez-Perez M."/>
        </authorList>
    </citation>
    <scope>NUCLEOTIDE SEQUENCE [LARGE SCALE GENOMIC DNA]</scope>
    <source>
        <strain evidence="1">MED-G163</strain>
    </source>
</reference>
<protein>
    <recommendedName>
        <fullName evidence="3">Nucleoside-diphosphate sugar epimerase</fullName>
    </recommendedName>
</protein>